<proteinExistence type="predicted"/>
<feature type="compositionally biased region" description="Polar residues" evidence="3">
    <location>
        <begin position="397"/>
        <end position="417"/>
    </location>
</feature>
<sequence>MCLINIVYSRISRHYVTEECGQVLGPEHGAYLEFDRDVELKDDVISIPDKLKGSLFECMIVIKGMPATKGETRYMAIHWRSFHLRDQSVDTIQSTPEDCKKAYVTVYRGIDRTAPVIGTFCGKDILNQNYEFEGLQLTLYFYLDYRNPDLSTPVPGTGSDTNGPTSVVNTTPVDTFPYPLAYIRLDVTNYDYECNDSIPDVVMRCNDSQRCIHDDLRCDFFYSRNCVSAQFPRDRSDSGRFPPALCWVLPTTTTQPTTTEPPPPVPFPWEAVVGPVAAILSILTFLFCCCRPGFCAWRCGRLRNVPCLNACGHCLLPCCPNCVSPCCDKICPCCAGGPCCAEGSSHSPTGAAAASKMRNPDLYMANGSAGGLIGWPGKRSSAVAPSSRPDELVSLSRPFNKTGPGSVQNGNLTNGTPSFGDDSVFDERDDPEGLASGWLRFLSNDGGHLREQR</sequence>
<dbReference type="InterPro" id="IPR000859">
    <property type="entry name" value="CUB_dom"/>
</dbReference>
<keyword evidence="1" id="KW-1015">Disulfide bond</keyword>
<dbReference type="EMBL" id="JARBDR010000917">
    <property type="protein sequence ID" value="KAJ8302819.1"/>
    <property type="molecule type" value="Genomic_DNA"/>
</dbReference>
<dbReference type="Gene3D" id="2.60.120.290">
    <property type="entry name" value="Spermadhesin, CUB domain"/>
    <property type="match status" value="1"/>
</dbReference>
<protein>
    <recommendedName>
        <fullName evidence="4">CUB domain-containing protein</fullName>
    </recommendedName>
</protein>
<keyword evidence="6" id="KW-1185">Reference proteome</keyword>
<evidence type="ECO:0000256" key="2">
    <source>
        <dbReference type="PROSITE-ProRule" id="PRU00059"/>
    </source>
</evidence>
<evidence type="ECO:0000313" key="5">
    <source>
        <dbReference type="EMBL" id="KAJ8302819.1"/>
    </source>
</evidence>
<evidence type="ECO:0000256" key="3">
    <source>
        <dbReference type="SAM" id="MobiDB-lite"/>
    </source>
</evidence>
<dbReference type="InterPro" id="IPR035914">
    <property type="entry name" value="Sperma_CUB_dom_sf"/>
</dbReference>
<comment type="caution">
    <text evidence="2">Lacks conserved residue(s) required for the propagation of feature annotation.</text>
</comment>
<gene>
    <name evidence="5" type="ORF">KUTeg_019215</name>
</gene>
<dbReference type="PANTHER" id="PTHR24652:SF67">
    <property type="entry name" value="LOW-DENSITY LIPOPROTEIN RECEPTOR CLASS A DOMAIN-CONTAINING PROTEIN 2"/>
    <property type="match status" value="1"/>
</dbReference>
<dbReference type="InterPro" id="IPR042333">
    <property type="entry name" value="LRAD2/Mig-13-like"/>
</dbReference>
<dbReference type="PANTHER" id="PTHR24652">
    <property type="entry name" value="LOW-DENSITY LIPOPROTEIN RECEPTOR CLASS A DOMAIN-CONTAINING PROTEIN 2"/>
    <property type="match status" value="1"/>
</dbReference>
<dbReference type="PROSITE" id="PS01180">
    <property type="entry name" value="CUB"/>
    <property type="match status" value="1"/>
</dbReference>
<organism evidence="5 6">
    <name type="scientific">Tegillarca granosa</name>
    <name type="common">Malaysian cockle</name>
    <name type="synonym">Anadara granosa</name>
    <dbReference type="NCBI Taxonomy" id="220873"/>
    <lineage>
        <taxon>Eukaryota</taxon>
        <taxon>Metazoa</taxon>
        <taxon>Spiralia</taxon>
        <taxon>Lophotrochozoa</taxon>
        <taxon>Mollusca</taxon>
        <taxon>Bivalvia</taxon>
        <taxon>Autobranchia</taxon>
        <taxon>Pteriomorphia</taxon>
        <taxon>Arcoida</taxon>
        <taxon>Arcoidea</taxon>
        <taxon>Arcidae</taxon>
        <taxon>Tegillarca</taxon>
    </lineage>
</organism>
<feature type="domain" description="CUB" evidence="4">
    <location>
        <begin position="20"/>
        <end position="166"/>
    </location>
</feature>
<dbReference type="SUPFAM" id="SSF49854">
    <property type="entry name" value="Spermadhesin, CUB domain"/>
    <property type="match status" value="1"/>
</dbReference>
<evidence type="ECO:0000256" key="1">
    <source>
        <dbReference type="ARBA" id="ARBA00023157"/>
    </source>
</evidence>
<evidence type="ECO:0000313" key="6">
    <source>
        <dbReference type="Proteomes" id="UP001217089"/>
    </source>
</evidence>
<evidence type="ECO:0000259" key="4">
    <source>
        <dbReference type="PROSITE" id="PS01180"/>
    </source>
</evidence>
<reference evidence="5 6" key="1">
    <citation type="submission" date="2022-12" db="EMBL/GenBank/DDBJ databases">
        <title>Chromosome-level genome of Tegillarca granosa.</title>
        <authorList>
            <person name="Kim J."/>
        </authorList>
    </citation>
    <scope>NUCLEOTIDE SEQUENCE [LARGE SCALE GENOMIC DNA]</scope>
    <source>
        <strain evidence="5">Teg-2019</strain>
        <tissue evidence="5">Adductor muscle</tissue>
    </source>
</reference>
<dbReference type="Proteomes" id="UP001217089">
    <property type="component" value="Unassembled WGS sequence"/>
</dbReference>
<comment type="caution">
    <text evidence="5">The sequence shown here is derived from an EMBL/GenBank/DDBJ whole genome shotgun (WGS) entry which is preliminary data.</text>
</comment>
<accession>A0ABQ9EDZ3</accession>
<feature type="region of interest" description="Disordered" evidence="3">
    <location>
        <begin position="397"/>
        <end position="431"/>
    </location>
</feature>
<name>A0ABQ9EDZ3_TEGGR</name>